<protein>
    <submittedName>
        <fullName evidence="1">Uncharacterized protein</fullName>
    </submittedName>
</protein>
<name>A0ACC2ZY06_9EURO</name>
<comment type="caution">
    <text evidence="1">The sequence shown here is derived from an EMBL/GenBank/DDBJ whole genome shotgun (WGS) entry which is preliminary data.</text>
</comment>
<keyword evidence="2" id="KW-1185">Reference proteome</keyword>
<organism evidence="1 2">
    <name type="scientific">Neophaeococcomyces mojaviensis</name>
    <dbReference type="NCBI Taxonomy" id="3383035"/>
    <lineage>
        <taxon>Eukaryota</taxon>
        <taxon>Fungi</taxon>
        <taxon>Dikarya</taxon>
        <taxon>Ascomycota</taxon>
        <taxon>Pezizomycotina</taxon>
        <taxon>Eurotiomycetes</taxon>
        <taxon>Chaetothyriomycetidae</taxon>
        <taxon>Chaetothyriales</taxon>
        <taxon>Chaetothyriales incertae sedis</taxon>
        <taxon>Neophaeococcomyces</taxon>
    </lineage>
</organism>
<dbReference type="EMBL" id="JAPDRQ010000194">
    <property type="protein sequence ID" value="KAJ9652531.1"/>
    <property type="molecule type" value="Genomic_DNA"/>
</dbReference>
<reference evidence="1" key="1">
    <citation type="submission" date="2022-10" db="EMBL/GenBank/DDBJ databases">
        <title>Culturing micro-colonial fungi from biological soil crusts in the Mojave desert and describing Neophaeococcomyces mojavensis, and introducing the new genera and species Taxawa tesnikishii.</title>
        <authorList>
            <person name="Kurbessoian T."/>
            <person name="Stajich J.E."/>
        </authorList>
    </citation>
    <scope>NUCLEOTIDE SEQUENCE</scope>
    <source>
        <strain evidence="1">JES_112</strain>
    </source>
</reference>
<proteinExistence type="predicted"/>
<gene>
    <name evidence="1" type="ORF">H2198_008206</name>
</gene>
<evidence type="ECO:0000313" key="2">
    <source>
        <dbReference type="Proteomes" id="UP001172386"/>
    </source>
</evidence>
<dbReference type="Proteomes" id="UP001172386">
    <property type="component" value="Unassembled WGS sequence"/>
</dbReference>
<sequence>MPELPAIDSLTSLETEARARVLDLLFEPCRQLHTLSVESLKEQHFESYDALITYVGRQLEALYTSTLESDQKWLVDILAAHPRLGEKKVDSEQSRAEQAQLNQGGSEEAEKLAQLNKAYEEKFPGLRYVVFVNGRSRPLIMEDMQRRIDRGSIDQEKQDAIQTEGFQKRPTLLDSARRSTTDPERIHLGPPRHSFASSNATRTRNGNHERTKTNEEIEQKFSDRRSGTFGGLNGKFGARTDTEANDEERPRRRAGDEDSDSRLRREFEEPRWSTRDGQTEGEKTDEISPRYSRDAQSKAKFDQPWTRRGDEDASRESPAWRRNPRDRENERIDTAPEWVDSVEATEPAKAHTHEDFLQWMESMKNKTSGESKPLQEETQQKEATVPMTGIQPTRIVSDPTTSVDKFFAKFEEQKSGGDNKGGARPTKSRFASIFGAKEEPKPESEAPPTSAISPHPPVELEQPAARTDPDKKANDAAFAKLLEMLNKNNTPTPQPSQPQSTRSPVNIAEFTSARSPDITSQASTQAQTRTPLQSHTPSLSLDQLIESRSPADHAQRGQAKATPQDLLDLLRRTNLEDRQQQHQQSYSHTQEPRMPPPPPGLFGLPVQDQERQGPPLVSTRRENVRSSFEDMMYTGPVYRNEAEYQQPAPRQQRGGLGELLAAMNNTSYTANPQQEPRSAQAQGPINLPPGLQRPVGIDNGPRPPPGWPTSTKQQPQVPPTSSRPMPGYPPQPSLYTQSMYTQNQQPQQPQPQRMPQRKPTNDLNIPPGFGGSIGVPPGFGPSPTYASPTSPDNLNQFGLRGGYGYSNERERLERQQLQQHQQLFPGMYGNGNRGSGGVGLPPGFR</sequence>
<accession>A0ACC2ZY06</accession>
<evidence type="ECO:0000313" key="1">
    <source>
        <dbReference type="EMBL" id="KAJ9652531.1"/>
    </source>
</evidence>